<reference evidence="2" key="1">
    <citation type="journal article" date="2019" name="Nat. Commun.">
        <title>The genome of broomcorn millet.</title>
        <authorList>
            <person name="Zou C."/>
            <person name="Miki D."/>
            <person name="Li D."/>
            <person name="Tang Q."/>
            <person name="Xiao L."/>
            <person name="Rajput S."/>
            <person name="Deng P."/>
            <person name="Jia W."/>
            <person name="Huang R."/>
            <person name="Zhang M."/>
            <person name="Sun Y."/>
            <person name="Hu J."/>
            <person name="Fu X."/>
            <person name="Schnable P.S."/>
            <person name="Li F."/>
            <person name="Zhang H."/>
            <person name="Feng B."/>
            <person name="Zhu X."/>
            <person name="Liu R."/>
            <person name="Schnable J.C."/>
            <person name="Zhu J.-K."/>
            <person name="Zhang H."/>
        </authorList>
    </citation>
    <scope>NUCLEOTIDE SEQUENCE [LARGE SCALE GENOMIC DNA]</scope>
</reference>
<gene>
    <name evidence="1" type="ORF">C2845_PM02G34430</name>
</gene>
<dbReference type="Proteomes" id="UP000275267">
    <property type="component" value="Unassembled WGS sequence"/>
</dbReference>
<name>A0A3L6SF20_PANMI</name>
<evidence type="ECO:0000313" key="1">
    <source>
        <dbReference type="EMBL" id="RLN19109.1"/>
    </source>
</evidence>
<dbReference type="AlphaFoldDB" id="A0A3L6SF20"/>
<accession>A0A3L6SF20</accession>
<protein>
    <submittedName>
        <fullName evidence="1">Uncharacterized protein</fullName>
    </submittedName>
</protein>
<keyword evidence="2" id="KW-1185">Reference proteome</keyword>
<evidence type="ECO:0000313" key="2">
    <source>
        <dbReference type="Proteomes" id="UP000275267"/>
    </source>
</evidence>
<proteinExistence type="predicted"/>
<dbReference type="EMBL" id="PQIB02000005">
    <property type="protein sequence ID" value="RLN19109.1"/>
    <property type="molecule type" value="Genomic_DNA"/>
</dbReference>
<comment type="caution">
    <text evidence="1">The sequence shown here is derived from an EMBL/GenBank/DDBJ whole genome shotgun (WGS) entry which is preliminary data.</text>
</comment>
<organism evidence="1 2">
    <name type="scientific">Panicum miliaceum</name>
    <name type="common">Proso millet</name>
    <name type="synonym">Broomcorn millet</name>
    <dbReference type="NCBI Taxonomy" id="4540"/>
    <lineage>
        <taxon>Eukaryota</taxon>
        <taxon>Viridiplantae</taxon>
        <taxon>Streptophyta</taxon>
        <taxon>Embryophyta</taxon>
        <taxon>Tracheophyta</taxon>
        <taxon>Spermatophyta</taxon>
        <taxon>Magnoliopsida</taxon>
        <taxon>Liliopsida</taxon>
        <taxon>Poales</taxon>
        <taxon>Poaceae</taxon>
        <taxon>PACMAD clade</taxon>
        <taxon>Panicoideae</taxon>
        <taxon>Panicodae</taxon>
        <taxon>Paniceae</taxon>
        <taxon>Panicinae</taxon>
        <taxon>Panicum</taxon>
        <taxon>Panicum sect. Panicum</taxon>
    </lineage>
</organism>
<sequence>MLCTADLILSTFRDDRVRSTLALHLNTFSGGGQWHSGLPATTRFPLRNKLIIRT</sequence>